<organism evidence="1 2">
    <name type="scientific">Austropuccinia psidii MF-1</name>
    <dbReference type="NCBI Taxonomy" id="1389203"/>
    <lineage>
        <taxon>Eukaryota</taxon>
        <taxon>Fungi</taxon>
        <taxon>Dikarya</taxon>
        <taxon>Basidiomycota</taxon>
        <taxon>Pucciniomycotina</taxon>
        <taxon>Pucciniomycetes</taxon>
        <taxon>Pucciniales</taxon>
        <taxon>Sphaerophragmiaceae</taxon>
        <taxon>Austropuccinia</taxon>
    </lineage>
</organism>
<dbReference type="Proteomes" id="UP000765509">
    <property type="component" value="Unassembled WGS sequence"/>
</dbReference>
<protein>
    <submittedName>
        <fullName evidence="1">Uncharacterized protein</fullName>
    </submittedName>
</protein>
<reference evidence="1" key="1">
    <citation type="submission" date="2021-03" db="EMBL/GenBank/DDBJ databases">
        <title>Draft genome sequence of rust myrtle Austropuccinia psidii MF-1, a brazilian biotype.</title>
        <authorList>
            <person name="Quecine M.C."/>
            <person name="Pachon D.M.R."/>
            <person name="Bonatelli M.L."/>
            <person name="Correr F.H."/>
            <person name="Franceschini L.M."/>
            <person name="Leite T.F."/>
            <person name="Margarido G.R.A."/>
            <person name="Almeida C.A."/>
            <person name="Ferrarezi J.A."/>
            <person name="Labate C.A."/>
        </authorList>
    </citation>
    <scope>NUCLEOTIDE SEQUENCE</scope>
    <source>
        <strain evidence="1">MF-1</strain>
    </source>
</reference>
<evidence type="ECO:0000313" key="1">
    <source>
        <dbReference type="EMBL" id="MBW0506533.1"/>
    </source>
</evidence>
<keyword evidence="2" id="KW-1185">Reference proteome</keyword>
<dbReference type="AlphaFoldDB" id="A0A9Q3DTN2"/>
<proteinExistence type="predicted"/>
<evidence type="ECO:0000313" key="2">
    <source>
        <dbReference type="Proteomes" id="UP000765509"/>
    </source>
</evidence>
<gene>
    <name evidence="1" type="ORF">O181_046248</name>
</gene>
<sequence>MWRGVEEVCEPHCFHSRFTHGKSLSDSLSTALKVLKRFSLQFSSATFPLKLITIETRQAVRCNLRFNIKDGLSRTYYSDPVYCANENRQEFVCGLSTCKNYLGKGYNLTFTNCHSPPHWEKMKSVTGVVSYKVNNYCSQVREETEHTRDYLLELCISLKHRKPRRILQEGTLELSTQILDLSSDLKPKIFWNLTIRRFQNSL</sequence>
<name>A0A9Q3DTN2_9BASI</name>
<comment type="caution">
    <text evidence="1">The sequence shown here is derived from an EMBL/GenBank/DDBJ whole genome shotgun (WGS) entry which is preliminary data.</text>
</comment>
<accession>A0A9Q3DTN2</accession>
<dbReference type="EMBL" id="AVOT02019153">
    <property type="protein sequence ID" value="MBW0506533.1"/>
    <property type="molecule type" value="Genomic_DNA"/>
</dbReference>